<keyword evidence="2" id="KW-0520">NAD</keyword>
<dbReference type="GO" id="GO:0008774">
    <property type="term" value="F:acetaldehyde dehydrogenase (acetylating) activity"/>
    <property type="evidence" value="ECO:0007669"/>
    <property type="project" value="InterPro"/>
</dbReference>
<dbReference type="HOGENOM" id="CLU_028794_1_0_0"/>
<accession>Q029G0</accession>
<dbReference type="InterPro" id="IPR012408">
    <property type="entry name" value="Acetald_propionald_DH-rel"/>
</dbReference>
<dbReference type="Gene3D" id="3.40.309.10">
    <property type="entry name" value="Aldehyde Dehydrogenase, Chain A, domain 2"/>
    <property type="match status" value="1"/>
</dbReference>
<dbReference type="InterPro" id="IPR016162">
    <property type="entry name" value="Ald_DH_N"/>
</dbReference>
<dbReference type="Pfam" id="PF00171">
    <property type="entry name" value="Aldedh"/>
    <property type="match status" value="1"/>
</dbReference>
<dbReference type="KEGG" id="sus:Acid_1333"/>
<sequence>MIANQELIQAIAREVIARIEQRTGGATAVAATGGEDGVFATVDEAVKAAVVAQQRVAAMGLEERARMNAIIRRICADNADELARIELAETKIGRADHKAAKLRNIRLVLGAEAMKTDASSDAAGLCLVEYAPWGVIGMVLPATHSVPTMASNAINILAAGNTAVFSPHPAGAKVAARGLQMFNREIQRELGVGNVLTMAREATLQNAEQIFQHPDVALLCVTGGPAVVKAAMKFGKRVIAAGPGNPPVVVDESADLDAAARAIIQGASFDNNLLCIGEKEVFVVAPVADAFVESMRRAGAMQLDARAIEALTKAAFTTGDDGKPHVKRDFIGKDAAVLAEAAGLRAPAGTDLLFGETSEEHPFVQEEQMMPFLPVVRVRDVDAGIRASVRAEHGYRHTAMIHSRNVDNVTRMARAMNCTLFVQNAPCYASLNVPSYLSHSIATPTGEGVTTPMTFTRQRRIVIGGGALRIL</sequence>
<dbReference type="PANTHER" id="PTHR11699">
    <property type="entry name" value="ALDEHYDE DEHYDROGENASE-RELATED"/>
    <property type="match status" value="1"/>
</dbReference>
<evidence type="ECO:0000313" key="4">
    <source>
        <dbReference type="EMBL" id="ABJ82326.1"/>
    </source>
</evidence>
<dbReference type="SUPFAM" id="SSF53720">
    <property type="entry name" value="ALDH-like"/>
    <property type="match status" value="1"/>
</dbReference>
<evidence type="ECO:0000256" key="1">
    <source>
        <dbReference type="ARBA" id="ARBA00023002"/>
    </source>
</evidence>
<dbReference type="PIRSF" id="PIRSF036410">
    <property type="entry name" value="EutE_PduP"/>
    <property type="match status" value="1"/>
</dbReference>
<evidence type="ECO:0000256" key="2">
    <source>
        <dbReference type="ARBA" id="ARBA00023027"/>
    </source>
</evidence>
<dbReference type="eggNOG" id="COG1012">
    <property type="taxonomic scope" value="Bacteria"/>
</dbReference>
<dbReference type="FunCoup" id="Q029G0">
    <property type="interactions" value="57"/>
</dbReference>
<dbReference type="InterPro" id="IPR016163">
    <property type="entry name" value="Ald_DH_C"/>
</dbReference>
<dbReference type="EMBL" id="CP000473">
    <property type="protein sequence ID" value="ABJ82326.1"/>
    <property type="molecule type" value="Genomic_DNA"/>
</dbReference>
<dbReference type="Gene3D" id="3.40.605.10">
    <property type="entry name" value="Aldehyde Dehydrogenase, Chain A, domain 1"/>
    <property type="match status" value="1"/>
</dbReference>
<protein>
    <submittedName>
        <fullName evidence="4">Aldehyde dehydrogenase</fullName>
    </submittedName>
</protein>
<dbReference type="InterPro" id="IPR016161">
    <property type="entry name" value="Ald_DH/histidinol_DH"/>
</dbReference>
<reference evidence="4" key="1">
    <citation type="submission" date="2006-10" db="EMBL/GenBank/DDBJ databases">
        <title>Complete sequence of Solibacter usitatus Ellin6076.</title>
        <authorList>
            <consortium name="US DOE Joint Genome Institute"/>
            <person name="Copeland A."/>
            <person name="Lucas S."/>
            <person name="Lapidus A."/>
            <person name="Barry K."/>
            <person name="Detter J.C."/>
            <person name="Glavina del Rio T."/>
            <person name="Hammon N."/>
            <person name="Israni S."/>
            <person name="Dalin E."/>
            <person name="Tice H."/>
            <person name="Pitluck S."/>
            <person name="Thompson L.S."/>
            <person name="Brettin T."/>
            <person name="Bruce D."/>
            <person name="Han C."/>
            <person name="Tapia R."/>
            <person name="Gilna P."/>
            <person name="Schmutz J."/>
            <person name="Larimer F."/>
            <person name="Land M."/>
            <person name="Hauser L."/>
            <person name="Kyrpides N."/>
            <person name="Mikhailova N."/>
            <person name="Janssen P.H."/>
            <person name="Kuske C.R."/>
            <person name="Richardson P."/>
        </authorList>
    </citation>
    <scope>NUCLEOTIDE SEQUENCE</scope>
    <source>
        <strain evidence="4">Ellin6076</strain>
    </source>
</reference>
<proteinExistence type="predicted"/>
<organism evidence="4">
    <name type="scientific">Solibacter usitatus (strain Ellin6076)</name>
    <dbReference type="NCBI Taxonomy" id="234267"/>
    <lineage>
        <taxon>Bacteria</taxon>
        <taxon>Pseudomonadati</taxon>
        <taxon>Acidobacteriota</taxon>
        <taxon>Terriglobia</taxon>
        <taxon>Bryobacterales</taxon>
        <taxon>Solibacteraceae</taxon>
        <taxon>Candidatus Solibacter</taxon>
    </lineage>
</organism>
<dbReference type="OrthoDB" id="9804734at2"/>
<feature type="domain" description="Aldehyde dehydrogenase" evidence="3">
    <location>
        <begin position="40"/>
        <end position="427"/>
    </location>
</feature>
<evidence type="ECO:0000259" key="3">
    <source>
        <dbReference type="Pfam" id="PF00171"/>
    </source>
</evidence>
<name>Q029G0_SOLUE</name>
<gene>
    <name evidence="4" type="ordered locus">Acid_1333</name>
</gene>
<dbReference type="InParanoid" id="Q029G0"/>
<keyword evidence="1" id="KW-0560">Oxidoreductase</keyword>
<dbReference type="InterPro" id="IPR015590">
    <property type="entry name" value="Aldehyde_DH_dom"/>
</dbReference>
<dbReference type="NCBIfam" id="NF011927">
    <property type="entry name" value="PRK15398.1"/>
    <property type="match status" value="1"/>
</dbReference>
<dbReference type="AlphaFoldDB" id="Q029G0"/>
<dbReference type="STRING" id="234267.Acid_1333"/>